<sequence>MHRIHHFIETGNPKMKINVKRGKLFQKSIIRVVIIMNIGFCICTILALLFLILSIIFALLKEKGANYVSGFNTLNHPEKYDKAYISRDMRNQCFIYFVILCIGSVLSYYLSAYVAIVAILVWLILLFRNFNLDVEKAFEKYLIQ</sequence>
<proteinExistence type="predicted"/>
<accession>B7C8I4</accession>
<dbReference type="HOGENOM" id="CLU_149945_0_0_9"/>
<keyword evidence="1" id="KW-1133">Transmembrane helix</keyword>
<evidence type="ECO:0000313" key="2">
    <source>
        <dbReference type="EMBL" id="EEC90940.1"/>
    </source>
</evidence>
<feature type="transmembrane region" description="Helical" evidence="1">
    <location>
        <begin position="94"/>
        <end position="127"/>
    </location>
</feature>
<reference evidence="2 3" key="1">
    <citation type="submission" date="2008-10" db="EMBL/GenBank/DDBJ databases">
        <authorList>
            <person name="Fulton L."/>
            <person name="Clifton S."/>
            <person name="Fulton B."/>
            <person name="Xu J."/>
            <person name="Minx P."/>
            <person name="Pepin K.H."/>
            <person name="Johnson M."/>
            <person name="Bhonagiri V."/>
            <person name="Nash W.E."/>
            <person name="Mardis E.R."/>
            <person name="Wilson R.K."/>
        </authorList>
    </citation>
    <scope>NUCLEOTIDE SEQUENCE [LARGE SCALE GENOMIC DNA]</scope>
    <source>
        <strain evidence="2 3">DSM 3989</strain>
    </source>
</reference>
<evidence type="ECO:0008006" key="4">
    <source>
        <dbReference type="Google" id="ProtNLM"/>
    </source>
</evidence>
<gene>
    <name evidence="2" type="ORF">EUBIFOR_00488</name>
</gene>
<name>B7C8I4_9FIRM</name>
<dbReference type="STRING" id="518637.EUBIFOR_00488"/>
<keyword evidence="1" id="KW-0472">Membrane</keyword>
<evidence type="ECO:0000313" key="3">
    <source>
        <dbReference type="Proteomes" id="UP000004315"/>
    </source>
</evidence>
<comment type="caution">
    <text evidence="2">The sequence shown here is derived from an EMBL/GenBank/DDBJ whole genome shotgun (WGS) entry which is preliminary data.</text>
</comment>
<dbReference type="AlphaFoldDB" id="B7C8I4"/>
<protein>
    <recommendedName>
        <fullName evidence="4">DUF3784 domain-containing protein</fullName>
    </recommendedName>
</protein>
<feature type="transmembrane region" description="Helical" evidence="1">
    <location>
        <begin position="29"/>
        <end position="60"/>
    </location>
</feature>
<dbReference type="eggNOG" id="ENOG5032RPI">
    <property type="taxonomic scope" value="Bacteria"/>
</dbReference>
<keyword evidence="1" id="KW-0812">Transmembrane</keyword>
<dbReference type="InterPro" id="IPR017259">
    <property type="entry name" value="UCP037672"/>
</dbReference>
<evidence type="ECO:0000256" key="1">
    <source>
        <dbReference type="SAM" id="Phobius"/>
    </source>
</evidence>
<organism evidence="2 3">
    <name type="scientific">Holdemanella biformis DSM 3989</name>
    <dbReference type="NCBI Taxonomy" id="518637"/>
    <lineage>
        <taxon>Bacteria</taxon>
        <taxon>Bacillati</taxon>
        <taxon>Bacillota</taxon>
        <taxon>Erysipelotrichia</taxon>
        <taxon>Erysipelotrichales</taxon>
        <taxon>Erysipelotrichaceae</taxon>
        <taxon>Holdemanella</taxon>
    </lineage>
</organism>
<reference evidence="2 3" key="2">
    <citation type="submission" date="2008-11" db="EMBL/GenBank/DDBJ databases">
        <title>Draft genome sequence of Eubacterium biforme (DSM 3989).</title>
        <authorList>
            <person name="Sudarsanam P."/>
            <person name="Ley R."/>
            <person name="Guruge J."/>
            <person name="Turnbaugh P.J."/>
            <person name="Mahowald M."/>
            <person name="Liep D."/>
            <person name="Gordon J."/>
        </authorList>
    </citation>
    <scope>NUCLEOTIDE SEQUENCE [LARGE SCALE GENOMIC DNA]</scope>
    <source>
        <strain evidence="2 3">DSM 3989</strain>
    </source>
</reference>
<keyword evidence="3" id="KW-1185">Reference proteome</keyword>
<dbReference type="Proteomes" id="UP000004315">
    <property type="component" value="Unassembled WGS sequence"/>
</dbReference>
<dbReference type="EMBL" id="ABYT01000033">
    <property type="protein sequence ID" value="EEC90940.1"/>
    <property type="molecule type" value="Genomic_DNA"/>
</dbReference>
<dbReference type="Pfam" id="PF12650">
    <property type="entry name" value="DUF3784"/>
    <property type="match status" value="1"/>
</dbReference>